<reference evidence="1 2" key="1">
    <citation type="journal article" date="2018" name="PLoS ONE">
        <title>The draft genome of Kipferlia bialata reveals reductive genome evolution in fornicate parasites.</title>
        <authorList>
            <person name="Tanifuji G."/>
            <person name="Takabayashi S."/>
            <person name="Kume K."/>
            <person name="Takagi M."/>
            <person name="Nakayama T."/>
            <person name="Kamikawa R."/>
            <person name="Inagaki Y."/>
            <person name="Hashimoto T."/>
        </authorList>
    </citation>
    <scope>NUCLEOTIDE SEQUENCE [LARGE SCALE GENOMIC DNA]</scope>
    <source>
        <strain evidence="1">NY0173</strain>
    </source>
</reference>
<dbReference type="EMBL" id="BDIP01002779">
    <property type="protein sequence ID" value="GIQ86811.1"/>
    <property type="molecule type" value="Genomic_DNA"/>
</dbReference>
<evidence type="ECO:0000313" key="1">
    <source>
        <dbReference type="EMBL" id="GIQ86811.1"/>
    </source>
</evidence>
<dbReference type="AlphaFoldDB" id="A0A9K3D2C3"/>
<protein>
    <submittedName>
        <fullName evidence="1">Uncharacterized protein</fullName>
    </submittedName>
</protein>
<evidence type="ECO:0000313" key="2">
    <source>
        <dbReference type="Proteomes" id="UP000265618"/>
    </source>
</evidence>
<proteinExistence type="predicted"/>
<gene>
    <name evidence="1" type="ORF">KIPB_008736</name>
</gene>
<dbReference type="Proteomes" id="UP000265618">
    <property type="component" value="Unassembled WGS sequence"/>
</dbReference>
<keyword evidence="2" id="KW-1185">Reference proteome</keyword>
<accession>A0A9K3D2C3</accession>
<name>A0A9K3D2C3_9EUKA</name>
<sequence>MTPDTRHQRVPLADLTYWTLVVALSSRLCSTSIKPHRLLCKSVSLDTRRVWDSWYRSMNGVQPHTG</sequence>
<comment type="caution">
    <text evidence="1">The sequence shown here is derived from an EMBL/GenBank/DDBJ whole genome shotgun (WGS) entry which is preliminary data.</text>
</comment>
<organism evidence="1 2">
    <name type="scientific">Kipferlia bialata</name>
    <dbReference type="NCBI Taxonomy" id="797122"/>
    <lineage>
        <taxon>Eukaryota</taxon>
        <taxon>Metamonada</taxon>
        <taxon>Carpediemonas-like organisms</taxon>
        <taxon>Kipferlia</taxon>
    </lineage>
</organism>